<accession>A0A7Z7JEY5</accession>
<evidence type="ECO:0000256" key="5">
    <source>
        <dbReference type="ARBA" id="ARBA00055538"/>
    </source>
</evidence>
<dbReference type="PANTHER" id="PTHR30024">
    <property type="entry name" value="ALIPHATIC SULFONATES-BINDING PROTEIN-RELATED"/>
    <property type="match status" value="1"/>
</dbReference>
<dbReference type="RefSeq" id="WP_025583193.1">
    <property type="nucleotide sequence ID" value="NZ_LT976872.1"/>
</dbReference>
<comment type="subcellular location">
    <subcellularLocation>
        <location evidence="1">Periplasm</location>
    </subcellularLocation>
</comment>
<comment type="similarity">
    <text evidence="2">Belongs to the bacterial solute-binding protein SsuA/TauA family.</text>
</comment>
<dbReference type="GO" id="GO:0042597">
    <property type="term" value="C:periplasmic space"/>
    <property type="evidence" value="ECO:0007669"/>
    <property type="project" value="UniProtKB-SubCell"/>
</dbReference>
<dbReference type="NCBIfam" id="TIGR01728">
    <property type="entry name" value="SsuA_fam"/>
    <property type="match status" value="1"/>
</dbReference>
<dbReference type="SMART" id="SM00062">
    <property type="entry name" value="PBPb"/>
    <property type="match status" value="1"/>
</dbReference>
<sequence>MTPLHTSRRRWLLAAAGAAAAAALPGVSAGQGLTALRIGYQKSSTLMILLKSRQTLEKALAPRGVAVQWYEFTSGLPLLEALNLGNIDLSADVADAVPPFALAAGASLTYYATETPSPQAQAIVVRGDSPIREVAQLKGQRVAFAKGAGAHYLVLEALARAGLSIRDIEPAYLSPADARAAFERGSVAAWVIWDPFLAAVQRQSNARVLRDGEGLSSYRRFYLAATPFARTHAEVLEVVFDALRDAGDWVKRNPAEAARWHAPLIGLDAATVEAANARRSYAVRTVDAAALAEQQRIADAFAAQGILPRKVAVSASPVWRKA</sequence>
<evidence type="ECO:0000256" key="2">
    <source>
        <dbReference type="ARBA" id="ARBA00010742"/>
    </source>
</evidence>
<dbReference type="InterPro" id="IPR015168">
    <property type="entry name" value="SsuA/THI5"/>
</dbReference>
<evidence type="ECO:0000256" key="6">
    <source>
        <dbReference type="ARBA" id="ARBA00070228"/>
    </source>
</evidence>
<dbReference type="PROSITE" id="PS51318">
    <property type="entry name" value="TAT"/>
    <property type="match status" value="1"/>
</dbReference>
<evidence type="ECO:0000313" key="9">
    <source>
        <dbReference type="Proteomes" id="UP000257139"/>
    </source>
</evidence>
<dbReference type="EMBL" id="LT978514">
    <property type="protein sequence ID" value="SPC22403.1"/>
    <property type="molecule type" value="Genomic_DNA"/>
</dbReference>
<dbReference type="FunFam" id="3.40.190.10:FF:000050">
    <property type="entry name" value="Sulfonate ABC transporter substrate-binding protein"/>
    <property type="match status" value="1"/>
</dbReference>
<dbReference type="GO" id="GO:0016020">
    <property type="term" value="C:membrane"/>
    <property type="evidence" value="ECO:0007669"/>
    <property type="project" value="InterPro"/>
</dbReference>
<evidence type="ECO:0000259" key="7">
    <source>
        <dbReference type="SMART" id="SM00062"/>
    </source>
</evidence>
<evidence type="ECO:0000256" key="1">
    <source>
        <dbReference type="ARBA" id="ARBA00004418"/>
    </source>
</evidence>
<organism evidence="8 9">
    <name type="scientific">Cupriavidus taiwanensis</name>
    <dbReference type="NCBI Taxonomy" id="164546"/>
    <lineage>
        <taxon>Bacteria</taxon>
        <taxon>Pseudomonadati</taxon>
        <taxon>Pseudomonadota</taxon>
        <taxon>Betaproteobacteria</taxon>
        <taxon>Burkholderiales</taxon>
        <taxon>Burkholderiaceae</taxon>
        <taxon>Cupriavidus</taxon>
    </lineage>
</organism>
<dbReference type="AlphaFoldDB" id="A0A7Z7JEY5"/>
<protein>
    <recommendedName>
        <fullName evidence="6">Putative aliphatic sulfonates-binding protein</fullName>
    </recommendedName>
</protein>
<feature type="domain" description="Solute-binding protein family 3/N-terminal" evidence="7">
    <location>
        <begin position="35"/>
        <end position="253"/>
    </location>
</feature>
<dbReference type="PANTHER" id="PTHR30024:SF42">
    <property type="entry name" value="ALIPHATIC SULFONATES-BINDING PROTEIN-RELATED"/>
    <property type="match status" value="1"/>
</dbReference>
<dbReference type="Proteomes" id="UP000257139">
    <property type="component" value="Chromosome CBM2594_b"/>
</dbReference>
<keyword evidence="4" id="KW-0732">Signal</keyword>
<proteinExistence type="inferred from homology"/>
<dbReference type="InterPro" id="IPR006311">
    <property type="entry name" value="TAT_signal"/>
</dbReference>
<keyword evidence="3" id="KW-0813">Transport</keyword>
<dbReference type="Gene3D" id="3.40.190.10">
    <property type="entry name" value="Periplasmic binding protein-like II"/>
    <property type="match status" value="2"/>
</dbReference>
<comment type="function">
    <text evidence="5">Part of a binding-protein-dependent transport system for aliphatic sulfonates. Putative binding protein.</text>
</comment>
<name>A0A7Z7JEY5_9BURK</name>
<dbReference type="Pfam" id="PF09084">
    <property type="entry name" value="NMT1"/>
    <property type="match status" value="1"/>
</dbReference>
<evidence type="ECO:0000256" key="3">
    <source>
        <dbReference type="ARBA" id="ARBA00022448"/>
    </source>
</evidence>
<dbReference type="InterPro" id="IPR001638">
    <property type="entry name" value="Solute-binding_3/MltF_N"/>
</dbReference>
<dbReference type="InterPro" id="IPR010067">
    <property type="entry name" value="ABC_SsuA_sub-bd"/>
</dbReference>
<dbReference type="GO" id="GO:0042626">
    <property type="term" value="F:ATPase-coupled transmembrane transporter activity"/>
    <property type="evidence" value="ECO:0007669"/>
    <property type="project" value="InterPro"/>
</dbReference>
<dbReference type="SUPFAM" id="SSF53850">
    <property type="entry name" value="Periplasmic binding protein-like II"/>
    <property type="match status" value="1"/>
</dbReference>
<reference evidence="8 9" key="1">
    <citation type="submission" date="2018-01" db="EMBL/GenBank/DDBJ databases">
        <authorList>
            <person name="Clerissi C."/>
        </authorList>
    </citation>
    <scope>NUCLEOTIDE SEQUENCE [LARGE SCALE GENOMIC DNA]</scope>
    <source>
        <strain evidence="8">Cupriavidus taiwanensis STM 6021</strain>
    </source>
</reference>
<gene>
    <name evidence="8" type="primary">ssuA</name>
    <name evidence="8" type="ORF">CBM2594_B30253</name>
</gene>
<evidence type="ECO:0000313" key="8">
    <source>
        <dbReference type="EMBL" id="SPC22403.1"/>
    </source>
</evidence>
<evidence type="ECO:0000256" key="4">
    <source>
        <dbReference type="ARBA" id="ARBA00022729"/>
    </source>
</evidence>